<dbReference type="EMBL" id="JABMIG020000176">
    <property type="protein sequence ID" value="KAL3787368.1"/>
    <property type="molecule type" value="Genomic_DNA"/>
</dbReference>
<evidence type="ECO:0000256" key="1">
    <source>
        <dbReference type="SAM" id="MobiDB-lite"/>
    </source>
</evidence>
<dbReference type="Proteomes" id="UP001516023">
    <property type="component" value="Unassembled WGS sequence"/>
</dbReference>
<feature type="region of interest" description="Disordered" evidence="1">
    <location>
        <begin position="88"/>
        <end position="107"/>
    </location>
</feature>
<proteinExistence type="predicted"/>
<reference evidence="2 3" key="1">
    <citation type="journal article" date="2020" name="G3 (Bethesda)">
        <title>Improved Reference Genome for Cyclotella cryptica CCMP332, a Model for Cell Wall Morphogenesis, Salinity Adaptation, and Lipid Production in Diatoms (Bacillariophyta).</title>
        <authorList>
            <person name="Roberts W.R."/>
            <person name="Downey K.M."/>
            <person name="Ruck E.C."/>
            <person name="Traller J.C."/>
            <person name="Alverson A.J."/>
        </authorList>
    </citation>
    <scope>NUCLEOTIDE SEQUENCE [LARGE SCALE GENOMIC DNA]</scope>
    <source>
        <strain evidence="2 3">CCMP332</strain>
    </source>
</reference>
<dbReference type="AlphaFoldDB" id="A0ABD3PI30"/>
<gene>
    <name evidence="2" type="ORF">HJC23_004393</name>
</gene>
<keyword evidence="3" id="KW-1185">Reference proteome</keyword>
<evidence type="ECO:0000313" key="3">
    <source>
        <dbReference type="Proteomes" id="UP001516023"/>
    </source>
</evidence>
<organism evidence="2 3">
    <name type="scientific">Cyclotella cryptica</name>
    <dbReference type="NCBI Taxonomy" id="29204"/>
    <lineage>
        <taxon>Eukaryota</taxon>
        <taxon>Sar</taxon>
        <taxon>Stramenopiles</taxon>
        <taxon>Ochrophyta</taxon>
        <taxon>Bacillariophyta</taxon>
        <taxon>Coscinodiscophyceae</taxon>
        <taxon>Thalassiosirophycidae</taxon>
        <taxon>Stephanodiscales</taxon>
        <taxon>Stephanodiscaceae</taxon>
        <taxon>Cyclotella</taxon>
    </lineage>
</organism>
<comment type="caution">
    <text evidence="2">The sequence shown here is derived from an EMBL/GenBank/DDBJ whole genome shotgun (WGS) entry which is preliminary data.</text>
</comment>
<name>A0ABD3PI30_9STRA</name>
<evidence type="ECO:0000313" key="2">
    <source>
        <dbReference type="EMBL" id="KAL3787368.1"/>
    </source>
</evidence>
<sequence length="107" mass="11926">MALQEIRTSSGIGDVDVEELMLDIQEEMEATSLESFGVDAIGPEIDEKELNEEFRQLELECAMEKNVGESSVDKESVQRSVIEEVTGHKEVEAIQTPQKKQPLPLHG</sequence>
<accession>A0ABD3PI30</accession>
<protein>
    <submittedName>
        <fullName evidence="2">Uncharacterized protein</fullName>
    </submittedName>
</protein>